<keyword evidence="1" id="KW-0472">Membrane</keyword>
<name>A0A6I6L136_9SPHN</name>
<feature type="transmembrane region" description="Helical" evidence="1">
    <location>
        <begin position="78"/>
        <end position="96"/>
    </location>
</feature>
<gene>
    <name evidence="2" type="ORF">EUU25_00105</name>
</gene>
<dbReference type="OrthoDB" id="7188556at2"/>
<feature type="transmembrane region" description="Helical" evidence="1">
    <location>
        <begin position="53"/>
        <end position="71"/>
    </location>
</feature>
<keyword evidence="1" id="KW-1133">Transmembrane helix</keyword>
<keyword evidence="1" id="KW-0812">Transmembrane</keyword>
<dbReference type="AlphaFoldDB" id="A0A6I6L136"/>
<dbReference type="EMBL" id="CP035733">
    <property type="protein sequence ID" value="QGY79160.1"/>
    <property type="molecule type" value="Genomic_DNA"/>
</dbReference>
<feature type="transmembrane region" description="Helical" evidence="1">
    <location>
        <begin position="108"/>
        <end position="128"/>
    </location>
</feature>
<reference evidence="3" key="1">
    <citation type="submission" date="2019-01" db="EMBL/GenBank/DDBJ databases">
        <title>Sphingorhabdus lacus sp.nov., isolated from an oligotrophic freshwater lake.</title>
        <authorList>
            <person name="Park M."/>
        </authorList>
    </citation>
    <scope>NUCLEOTIDE SEQUENCE [LARGE SCALE GENOMIC DNA]</scope>
    <source>
        <strain evidence="3">IMCC1753</strain>
    </source>
</reference>
<keyword evidence="3" id="KW-1185">Reference proteome</keyword>
<evidence type="ECO:0000256" key="1">
    <source>
        <dbReference type="SAM" id="Phobius"/>
    </source>
</evidence>
<evidence type="ECO:0000313" key="2">
    <source>
        <dbReference type="EMBL" id="QGY79160.1"/>
    </source>
</evidence>
<organism evidence="2 3">
    <name type="scientific">Sphingorhabdus lacus</name>
    <dbReference type="NCBI Taxonomy" id="392610"/>
    <lineage>
        <taxon>Bacteria</taxon>
        <taxon>Pseudomonadati</taxon>
        <taxon>Pseudomonadota</taxon>
        <taxon>Alphaproteobacteria</taxon>
        <taxon>Sphingomonadales</taxon>
        <taxon>Sphingomonadaceae</taxon>
        <taxon>Sphingorhabdus</taxon>
    </lineage>
</organism>
<accession>A0A6I6L136</accession>
<protein>
    <submittedName>
        <fullName evidence="2">Uncharacterized protein</fullName>
    </submittedName>
</protein>
<proteinExistence type="predicted"/>
<sequence length="144" mass="16088">MEPHVATYYAVLVATVVAAHWRGKSCEKAGAWIALSGSLLTSAVPWGGIWMTFAVPIFFIDLMVLAGFWSLALFSSRFWPYWATGWQLVGLLIHIQRMMFDDILEKPYGLLSMYIAYPILLVILIASLRSGGAVRIQRIHATAK</sequence>
<dbReference type="KEGG" id="slaa:EUU25_00105"/>
<evidence type="ECO:0000313" key="3">
    <source>
        <dbReference type="Proteomes" id="UP000428803"/>
    </source>
</evidence>
<dbReference type="Proteomes" id="UP000428803">
    <property type="component" value="Chromosome"/>
</dbReference>